<dbReference type="InterPro" id="IPR001841">
    <property type="entry name" value="Znf_RING"/>
</dbReference>
<evidence type="ECO:0000256" key="9">
    <source>
        <dbReference type="ARBA" id="ARBA00022771"/>
    </source>
</evidence>
<feature type="region of interest" description="Disordered" evidence="13">
    <location>
        <begin position="401"/>
        <end position="462"/>
    </location>
</feature>
<evidence type="ECO:0000256" key="2">
    <source>
        <dbReference type="ARBA" id="ARBA00004496"/>
    </source>
</evidence>
<accession>A0AAN7DS87</accession>
<dbReference type="InterPro" id="IPR056437">
    <property type="entry name" value="Znf-C2H2_ZNF598/HEL2"/>
</dbReference>
<sequence>MSTEAKAKTTANAGTKHRHYRKNPAKQAKKPAVKKAQEEEGSSSSEEEDGELCFICTEPIKTFAVAQCDHRTCQKCTLRLRALYDTRNCAYCKAEQKVVVFTQDAEKPFENYTADDTPFTDKKLNIKFETQDMYKEAMHMLEYNCPHTGCAETFKNWGELKQHVRKSHSLNICDLCSRHKKIFPYEHTLYTSAQLTKHHREGDKEFNKDDETGFSGHPECAFCKIRFFGDDELFVHCRDQHEQCFLCVRNGNRHEYYVNYASLEEHFKADHCMCLYPQCLEKKFVVFDSPIDLKAHEVEVHGESTAGLQRSMQTQNRQLELNFQYESYRHQRDNNNRRGGGAAAAGKKKEDSAQKTNHRQHTAASGSSTPSNAAIGPNDFPSMSQVNAALTATTTTAATNQTRIIPGASTKKNKGKGKALQKPAGFGALSTPIAVNDSGGSSGGGGGGGGSGTSNLDPQDPTVASHTAFLSKVGNMLQSKAKVNEFRSLTSAFRKNTLSGEDYVNQIVKLTNNNVEQSSKIFKGVEDLLDIEDKKWELIRVWRNKHTAMTNFPALDVRERTPVQTSRVLVIKPKQTKKVVGGGAKSKNVWDKVASAANVANNMTSRPSSAQSSIRSSPQTSRPGSPVNTYRPSSNVNNKTPWSGSSSTSVSASNSAQDFPSLKPKTFPALPTAAPKHQMILNMRRQNSGQGAINAWNSGGSSSEDVSESATDEASSAAGNSGKKKKGRKNNVLFRVGL</sequence>
<dbReference type="AlphaFoldDB" id="A0AAN7DS87"/>
<dbReference type="PROSITE" id="PS50089">
    <property type="entry name" value="ZF_RING_2"/>
    <property type="match status" value="1"/>
</dbReference>
<evidence type="ECO:0000256" key="5">
    <source>
        <dbReference type="ARBA" id="ARBA00022490"/>
    </source>
</evidence>
<dbReference type="PANTHER" id="PTHR22938:SF0">
    <property type="entry name" value="E3 UBIQUITIN-PROTEIN LIGASE ZNF598"/>
    <property type="match status" value="1"/>
</dbReference>
<dbReference type="Pfam" id="PF23230">
    <property type="entry name" value="zf-C2H2_13"/>
    <property type="match status" value="1"/>
</dbReference>
<organism evidence="16 17">
    <name type="scientific">Mucor velutinosus</name>
    <dbReference type="NCBI Taxonomy" id="708070"/>
    <lineage>
        <taxon>Eukaryota</taxon>
        <taxon>Fungi</taxon>
        <taxon>Fungi incertae sedis</taxon>
        <taxon>Mucoromycota</taxon>
        <taxon>Mucoromycotina</taxon>
        <taxon>Mucoromycetes</taxon>
        <taxon>Mucorales</taxon>
        <taxon>Mucorineae</taxon>
        <taxon>Mucoraceae</taxon>
        <taxon>Mucor</taxon>
    </lineage>
</organism>
<keyword evidence="9 12" id="KW-0863">Zinc-finger</keyword>
<feature type="region of interest" description="Disordered" evidence="13">
    <location>
        <begin position="328"/>
        <end position="382"/>
    </location>
</feature>
<keyword evidence="8" id="KW-0479">Metal-binding</keyword>
<evidence type="ECO:0000256" key="13">
    <source>
        <dbReference type="SAM" id="MobiDB-lite"/>
    </source>
</evidence>
<evidence type="ECO:0000256" key="1">
    <source>
        <dbReference type="ARBA" id="ARBA00000900"/>
    </source>
</evidence>
<feature type="compositionally biased region" description="Gly residues" evidence="13">
    <location>
        <begin position="440"/>
        <end position="452"/>
    </location>
</feature>
<feature type="compositionally biased region" description="Low complexity" evidence="13">
    <location>
        <begin position="1"/>
        <end position="14"/>
    </location>
</feature>
<dbReference type="GO" id="GO:0008270">
    <property type="term" value="F:zinc ion binding"/>
    <property type="evidence" value="ECO:0007669"/>
    <property type="project" value="UniProtKB-KW"/>
</dbReference>
<dbReference type="PROSITE" id="PS50157">
    <property type="entry name" value="ZINC_FINGER_C2H2_2"/>
    <property type="match status" value="1"/>
</dbReference>
<keyword evidence="17" id="KW-1185">Reference proteome</keyword>
<comment type="subcellular location">
    <subcellularLocation>
        <location evidence="2">Cytoplasm</location>
    </subcellularLocation>
</comment>
<feature type="domain" description="C2H2-type" evidence="15">
    <location>
        <begin position="143"/>
        <end position="169"/>
    </location>
</feature>
<dbReference type="GO" id="GO:0016567">
    <property type="term" value="P:protein ubiquitination"/>
    <property type="evidence" value="ECO:0007669"/>
    <property type="project" value="TreeGrafter"/>
</dbReference>
<feature type="domain" description="RING-type" evidence="14">
    <location>
        <begin position="53"/>
        <end position="93"/>
    </location>
</feature>
<feature type="region of interest" description="Disordered" evidence="13">
    <location>
        <begin position="602"/>
        <end position="670"/>
    </location>
</feature>
<dbReference type="PROSITE" id="PS00028">
    <property type="entry name" value="ZINC_FINGER_C2H2_1"/>
    <property type="match status" value="1"/>
</dbReference>
<evidence type="ECO:0000256" key="8">
    <source>
        <dbReference type="ARBA" id="ARBA00022723"/>
    </source>
</evidence>
<gene>
    <name evidence="16" type="ORF">ATC70_012010</name>
</gene>
<evidence type="ECO:0000256" key="4">
    <source>
        <dbReference type="ARBA" id="ARBA00012483"/>
    </source>
</evidence>
<evidence type="ECO:0000256" key="10">
    <source>
        <dbReference type="ARBA" id="ARBA00022833"/>
    </source>
</evidence>
<evidence type="ECO:0000256" key="12">
    <source>
        <dbReference type="PROSITE-ProRule" id="PRU00042"/>
    </source>
</evidence>
<dbReference type="GO" id="GO:0061630">
    <property type="term" value="F:ubiquitin protein ligase activity"/>
    <property type="evidence" value="ECO:0007669"/>
    <property type="project" value="UniProtKB-EC"/>
</dbReference>
<dbReference type="Gene3D" id="3.30.40.10">
    <property type="entry name" value="Zinc/RING finger domain, C3HC4 (zinc finger)"/>
    <property type="match status" value="1"/>
</dbReference>
<dbReference type="CDD" id="cd16615">
    <property type="entry name" value="RING-HC_ZNF598"/>
    <property type="match status" value="1"/>
</dbReference>
<feature type="compositionally biased region" description="Low complexity" evidence="13">
    <location>
        <begin position="604"/>
        <end position="623"/>
    </location>
</feature>
<feature type="compositionally biased region" description="Low complexity" evidence="13">
    <location>
        <begin position="643"/>
        <end position="655"/>
    </location>
</feature>
<protein>
    <recommendedName>
        <fullName evidence="4">RING-type E3 ubiquitin transferase</fullName>
        <ecNumber evidence="4">2.3.2.27</ecNumber>
    </recommendedName>
</protein>
<dbReference type="GO" id="GO:0043022">
    <property type="term" value="F:ribosome binding"/>
    <property type="evidence" value="ECO:0007669"/>
    <property type="project" value="TreeGrafter"/>
</dbReference>
<reference evidence="16 17" key="1">
    <citation type="submission" date="2022-11" db="EMBL/GenBank/DDBJ databases">
        <title>Mucor velutinosus strain NIH1002 WGS.</title>
        <authorList>
            <person name="Subramanian P."/>
            <person name="Mullikin J.C."/>
            <person name="Segre J.A."/>
            <person name="Zelazny A.M."/>
        </authorList>
    </citation>
    <scope>NUCLEOTIDE SEQUENCE [LARGE SCALE GENOMIC DNA]</scope>
    <source>
        <strain evidence="16 17">NIH1002</strain>
    </source>
</reference>
<dbReference type="PANTHER" id="PTHR22938">
    <property type="entry name" value="ZINC FINGER PROTEIN 598"/>
    <property type="match status" value="1"/>
</dbReference>
<feature type="compositionally biased region" description="Basic residues" evidence="13">
    <location>
        <begin position="15"/>
        <end position="33"/>
    </location>
</feature>
<dbReference type="Pfam" id="PF25447">
    <property type="entry name" value="RING_ZNF598"/>
    <property type="match status" value="1"/>
</dbReference>
<evidence type="ECO:0000259" key="14">
    <source>
        <dbReference type="PROSITE" id="PS50089"/>
    </source>
</evidence>
<dbReference type="GeneID" id="89955696"/>
<dbReference type="Proteomes" id="UP001304243">
    <property type="component" value="Unassembled WGS sequence"/>
</dbReference>
<dbReference type="SUPFAM" id="SSF57850">
    <property type="entry name" value="RING/U-box"/>
    <property type="match status" value="1"/>
</dbReference>
<dbReference type="EC" id="2.3.2.27" evidence="4"/>
<dbReference type="RefSeq" id="XP_064688061.1">
    <property type="nucleotide sequence ID" value="XM_064831193.1"/>
</dbReference>
<dbReference type="InterPro" id="IPR057634">
    <property type="entry name" value="PAH_ZNF598/HEL2"/>
</dbReference>
<dbReference type="EMBL" id="JASEJX010000004">
    <property type="protein sequence ID" value="KAK4521395.1"/>
    <property type="molecule type" value="Genomic_DNA"/>
</dbReference>
<proteinExistence type="inferred from homology"/>
<evidence type="ECO:0000256" key="7">
    <source>
        <dbReference type="ARBA" id="ARBA00022679"/>
    </source>
</evidence>
<dbReference type="SMART" id="SM00355">
    <property type="entry name" value="ZnF_C2H2"/>
    <property type="match status" value="4"/>
</dbReference>
<evidence type="ECO:0000259" key="15">
    <source>
        <dbReference type="PROSITE" id="PS50157"/>
    </source>
</evidence>
<dbReference type="Pfam" id="PF23202">
    <property type="entry name" value="PAH_ZNF598"/>
    <property type="match status" value="1"/>
</dbReference>
<comment type="caution">
    <text evidence="16">The sequence shown here is derived from an EMBL/GenBank/DDBJ whole genome shotgun (WGS) entry which is preliminary data.</text>
</comment>
<feature type="compositionally biased region" description="Polar residues" evidence="13">
    <location>
        <begin position="453"/>
        <end position="462"/>
    </location>
</feature>
<dbReference type="InterPro" id="IPR013087">
    <property type="entry name" value="Znf_C2H2_type"/>
</dbReference>
<dbReference type="GO" id="GO:0072344">
    <property type="term" value="P:rescue of stalled ribosome"/>
    <property type="evidence" value="ECO:0007669"/>
    <property type="project" value="InterPro"/>
</dbReference>
<dbReference type="InterPro" id="IPR013083">
    <property type="entry name" value="Znf_RING/FYVE/PHD"/>
</dbReference>
<evidence type="ECO:0000313" key="16">
    <source>
        <dbReference type="EMBL" id="KAK4521395.1"/>
    </source>
</evidence>
<comment type="similarity">
    <text evidence="11">Belongs to the ZNF598/HEL2 family.</text>
</comment>
<keyword evidence="7" id="KW-0808">Transferase</keyword>
<name>A0AAN7DS87_9FUNG</name>
<evidence type="ECO:0000256" key="11">
    <source>
        <dbReference type="ARBA" id="ARBA00035113"/>
    </source>
</evidence>
<keyword evidence="10" id="KW-0862">Zinc</keyword>
<feature type="compositionally biased region" description="Polar residues" evidence="13">
    <location>
        <begin position="362"/>
        <end position="372"/>
    </location>
</feature>
<keyword evidence="6" id="KW-0597">Phosphoprotein</keyword>
<dbReference type="InterPro" id="IPR041888">
    <property type="entry name" value="RING-HC_ZNF598/HEL2"/>
</dbReference>
<dbReference type="InterPro" id="IPR044288">
    <property type="entry name" value="ZNF598/HEL2"/>
</dbReference>
<evidence type="ECO:0000313" key="17">
    <source>
        <dbReference type="Proteomes" id="UP001304243"/>
    </source>
</evidence>
<feature type="region of interest" description="Disordered" evidence="13">
    <location>
        <begin position="1"/>
        <end position="44"/>
    </location>
</feature>
<feature type="compositionally biased region" description="Polar residues" evidence="13">
    <location>
        <begin position="626"/>
        <end position="642"/>
    </location>
</feature>
<feature type="region of interest" description="Disordered" evidence="13">
    <location>
        <begin position="688"/>
        <end position="738"/>
    </location>
</feature>
<dbReference type="GO" id="GO:0005737">
    <property type="term" value="C:cytoplasm"/>
    <property type="evidence" value="ECO:0007669"/>
    <property type="project" value="UniProtKB-SubCell"/>
</dbReference>
<feature type="compositionally biased region" description="Low complexity" evidence="13">
    <location>
        <begin position="712"/>
        <end position="721"/>
    </location>
</feature>
<evidence type="ECO:0000256" key="6">
    <source>
        <dbReference type="ARBA" id="ARBA00022553"/>
    </source>
</evidence>
<comment type="catalytic activity">
    <reaction evidence="1">
        <text>S-ubiquitinyl-[E2 ubiquitin-conjugating enzyme]-L-cysteine + [acceptor protein]-L-lysine = [E2 ubiquitin-conjugating enzyme]-L-cysteine + N(6)-ubiquitinyl-[acceptor protein]-L-lysine.</text>
        <dbReference type="EC" id="2.3.2.27"/>
    </reaction>
</comment>
<evidence type="ECO:0000256" key="3">
    <source>
        <dbReference type="ARBA" id="ARBA00004906"/>
    </source>
</evidence>
<keyword evidence="5" id="KW-0963">Cytoplasm</keyword>
<feature type="compositionally biased region" description="Polar residues" evidence="13">
    <location>
        <begin position="688"/>
        <end position="697"/>
    </location>
</feature>
<comment type="pathway">
    <text evidence="3">Protein modification; protein ubiquitination.</text>
</comment>